<dbReference type="Pfam" id="PF00561">
    <property type="entry name" value="Abhydrolase_1"/>
    <property type="match status" value="1"/>
</dbReference>
<name>A0ABP8ZGU9_9ACTN</name>
<proteinExistence type="predicted"/>
<dbReference type="GO" id="GO:0016787">
    <property type="term" value="F:hydrolase activity"/>
    <property type="evidence" value="ECO:0007669"/>
    <property type="project" value="UniProtKB-KW"/>
</dbReference>
<dbReference type="PANTHER" id="PTHR43433:SF5">
    <property type="entry name" value="AB HYDROLASE-1 DOMAIN-CONTAINING PROTEIN"/>
    <property type="match status" value="1"/>
</dbReference>
<dbReference type="InterPro" id="IPR050471">
    <property type="entry name" value="AB_hydrolase"/>
</dbReference>
<dbReference type="InterPro" id="IPR000073">
    <property type="entry name" value="AB_hydrolase_1"/>
</dbReference>
<keyword evidence="3" id="KW-1185">Reference proteome</keyword>
<sequence length="293" mass="31001">MSRLGPVSESNRVVLPTGVTLLAGLAGTGDGPFVLLNPGMAMPKSTWDLTGVTGQLVDAGFRVLSYSARGVAGSDAPPPPYDIPTMADDAAGLLDHFDIDRAIVVGYSMGCYVTQALLERRPGTALGVVMCAGLRSSPISALVNEMELALFERLGELPKTVSAFETLMTTLDRASLQDPATVRGWRDMLVDGASSWTSPQGQHGQLAASQSWVLAGEPSEARLATIDVPTLVMSFSEDLFFPPTTSRAAAALIPDAEFIQIDGFAHGGLMLDPNRTAPGHIVDFCRRVRDGSR</sequence>
<comment type="caution">
    <text evidence="2">The sequence shown here is derived from an EMBL/GenBank/DDBJ whole genome shotgun (WGS) entry which is preliminary data.</text>
</comment>
<dbReference type="EMBL" id="BAABIE010000014">
    <property type="protein sequence ID" value="GAA4755400.1"/>
    <property type="molecule type" value="Genomic_DNA"/>
</dbReference>
<evidence type="ECO:0000313" key="2">
    <source>
        <dbReference type="EMBL" id="GAA4755400.1"/>
    </source>
</evidence>
<dbReference type="SUPFAM" id="SSF53474">
    <property type="entry name" value="alpha/beta-Hydrolases"/>
    <property type="match status" value="1"/>
</dbReference>
<organism evidence="2 3">
    <name type="scientific">Gordonia alkaliphila</name>
    <dbReference type="NCBI Taxonomy" id="1053547"/>
    <lineage>
        <taxon>Bacteria</taxon>
        <taxon>Bacillati</taxon>
        <taxon>Actinomycetota</taxon>
        <taxon>Actinomycetes</taxon>
        <taxon>Mycobacteriales</taxon>
        <taxon>Gordoniaceae</taxon>
        <taxon>Gordonia</taxon>
    </lineage>
</organism>
<reference evidence="3" key="1">
    <citation type="journal article" date="2019" name="Int. J. Syst. Evol. Microbiol.">
        <title>The Global Catalogue of Microorganisms (GCM) 10K type strain sequencing project: providing services to taxonomists for standard genome sequencing and annotation.</title>
        <authorList>
            <consortium name="The Broad Institute Genomics Platform"/>
            <consortium name="The Broad Institute Genome Sequencing Center for Infectious Disease"/>
            <person name="Wu L."/>
            <person name="Ma J."/>
        </authorList>
    </citation>
    <scope>NUCLEOTIDE SEQUENCE [LARGE SCALE GENOMIC DNA]</scope>
    <source>
        <strain evidence="3">JCM 18077</strain>
    </source>
</reference>
<dbReference type="PANTHER" id="PTHR43433">
    <property type="entry name" value="HYDROLASE, ALPHA/BETA FOLD FAMILY PROTEIN"/>
    <property type="match status" value="1"/>
</dbReference>
<gene>
    <name evidence="2" type="ORF">GCM10023217_28900</name>
</gene>
<evidence type="ECO:0000259" key="1">
    <source>
        <dbReference type="Pfam" id="PF00561"/>
    </source>
</evidence>
<keyword evidence="2" id="KW-0378">Hydrolase</keyword>
<dbReference type="Proteomes" id="UP001500822">
    <property type="component" value="Unassembled WGS sequence"/>
</dbReference>
<dbReference type="InterPro" id="IPR029058">
    <property type="entry name" value="AB_hydrolase_fold"/>
</dbReference>
<accession>A0ABP8ZGU9</accession>
<dbReference type="Gene3D" id="3.40.50.1820">
    <property type="entry name" value="alpha/beta hydrolase"/>
    <property type="match status" value="1"/>
</dbReference>
<protein>
    <submittedName>
        <fullName evidence="2">Alpha/beta fold hydrolase</fullName>
    </submittedName>
</protein>
<evidence type="ECO:0000313" key="3">
    <source>
        <dbReference type="Proteomes" id="UP001500822"/>
    </source>
</evidence>
<feature type="domain" description="AB hydrolase-1" evidence="1">
    <location>
        <begin position="34"/>
        <end position="272"/>
    </location>
</feature>